<organism evidence="2 3">
    <name type="scientific">Periconia digitata</name>
    <dbReference type="NCBI Taxonomy" id="1303443"/>
    <lineage>
        <taxon>Eukaryota</taxon>
        <taxon>Fungi</taxon>
        <taxon>Dikarya</taxon>
        <taxon>Ascomycota</taxon>
        <taxon>Pezizomycotina</taxon>
        <taxon>Dothideomycetes</taxon>
        <taxon>Pleosporomycetidae</taxon>
        <taxon>Pleosporales</taxon>
        <taxon>Massarineae</taxon>
        <taxon>Periconiaceae</taxon>
        <taxon>Periconia</taxon>
    </lineage>
</organism>
<protein>
    <submittedName>
        <fullName evidence="2">Uncharacterized protein</fullName>
    </submittedName>
</protein>
<dbReference type="AlphaFoldDB" id="A0A9W4XKM8"/>
<sequence length="131" mass="14634">MSILVGSGKNNANGHERPSTGDFSRCPGTDSEIHCDVKVNQHTFGIVFFRRVRNDDIAGRDILMKNIRVLKKRSVSFGSIAEGLKQLQPAFEVKRNDTPNAFVLDQLEHILLWPITGDQAPFELDDVLPCT</sequence>
<evidence type="ECO:0000313" key="2">
    <source>
        <dbReference type="EMBL" id="CAI6267712.1"/>
    </source>
</evidence>
<feature type="region of interest" description="Disordered" evidence="1">
    <location>
        <begin position="1"/>
        <end position="25"/>
    </location>
</feature>
<accession>A0A9W4XKM8</accession>
<keyword evidence="3" id="KW-1185">Reference proteome</keyword>
<proteinExistence type="predicted"/>
<dbReference type="Proteomes" id="UP001152607">
    <property type="component" value="Unassembled WGS sequence"/>
</dbReference>
<reference evidence="2" key="1">
    <citation type="submission" date="2023-01" db="EMBL/GenBank/DDBJ databases">
        <authorList>
            <person name="Van Ghelder C."/>
            <person name="Rancurel C."/>
        </authorList>
    </citation>
    <scope>NUCLEOTIDE SEQUENCE</scope>
    <source>
        <strain evidence="2">CNCM I-4278</strain>
    </source>
</reference>
<name>A0A9W4XKM8_9PLEO</name>
<evidence type="ECO:0000256" key="1">
    <source>
        <dbReference type="SAM" id="MobiDB-lite"/>
    </source>
</evidence>
<gene>
    <name evidence="2" type="ORF">PDIGIT_LOCUS1601</name>
</gene>
<dbReference type="EMBL" id="CAOQHR010000001">
    <property type="protein sequence ID" value="CAI6267712.1"/>
    <property type="molecule type" value="Genomic_DNA"/>
</dbReference>
<evidence type="ECO:0000313" key="3">
    <source>
        <dbReference type="Proteomes" id="UP001152607"/>
    </source>
</evidence>
<comment type="caution">
    <text evidence="2">The sequence shown here is derived from an EMBL/GenBank/DDBJ whole genome shotgun (WGS) entry which is preliminary data.</text>
</comment>